<dbReference type="EMBL" id="VDFV01000061">
    <property type="protein sequence ID" value="TNC61997.1"/>
    <property type="molecule type" value="Genomic_DNA"/>
</dbReference>
<dbReference type="RefSeq" id="WP_139083586.1">
    <property type="nucleotide sequence ID" value="NZ_VDFV01000061.1"/>
</dbReference>
<dbReference type="Pfam" id="PF11164">
    <property type="entry name" value="DUF2948"/>
    <property type="match status" value="1"/>
</dbReference>
<dbReference type="OrthoDB" id="9806367at2"/>
<comment type="caution">
    <text evidence="1">The sequence shown here is derived from an EMBL/GenBank/DDBJ whole genome shotgun (WGS) entry which is preliminary data.</text>
</comment>
<reference evidence="1 2" key="1">
    <citation type="submission" date="2019-06" db="EMBL/GenBank/DDBJ databases">
        <authorList>
            <person name="Jiang L."/>
        </authorList>
    </citation>
    <scope>NUCLEOTIDE SEQUENCE [LARGE SCALE GENOMIC DNA]</scope>
    <source>
        <strain evidence="1 2">YIM 48858</strain>
    </source>
</reference>
<organism evidence="1 2">
    <name type="scientific">Rubellimicrobium roseum</name>
    <dbReference type="NCBI Taxonomy" id="687525"/>
    <lineage>
        <taxon>Bacteria</taxon>
        <taxon>Pseudomonadati</taxon>
        <taxon>Pseudomonadota</taxon>
        <taxon>Alphaproteobacteria</taxon>
        <taxon>Rhodobacterales</taxon>
        <taxon>Roseobacteraceae</taxon>
        <taxon>Rubellimicrobium</taxon>
    </lineage>
</organism>
<dbReference type="Proteomes" id="UP000305709">
    <property type="component" value="Unassembled WGS sequence"/>
</dbReference>
<gene>
    <name evidence="1" type="ORF">FHG71_20640</name>
</gene>
<keyword evidence="2" id="KW-1185">Reference proteome</keyword>
<dbReference type="InterPro" id="IPR021335">
    <property type="entry name" value="DUF2948"/>
</dbReference>
<proteinExistence type="predicted"/>
<evidence type="ECO:0000313" key="1">
    <source>
        <dbReference type="EMBL" id="TNC61997.1"/>
    </source>
</evidence>
<accession>A0A5C4N8Z2</accession>
<protein>
    <submittedName>
        <fullName evidence="1">DUF2948 family protein</fullName>
    </submittedName>
</protein>
<sequence length="156" mass="17170">MTDAPRDARFSDADEGPLRLRALDADDLRVISALVQDAVVTVGDVAWLRQHRRFAALVNRFRWEGPTRTPERVRSVLAIEGVTAVRSQGVDPRDRDTVLSILSLGWEPGEDGAGRLLVTLAGDGTIAVEVEALEVRLQDVTRPYLAPSRRAPTHPE</sequence>
<evidence type="ECO:0000313" key="2">
    <source>
        <dbReference type="Proteomes" id="UP000305709"/>
    </source>
</evidence>
<dbReference type="AlphaFoldDB" id="A0A5C4N8Z2"/>
<name>A0A5C4N8Z2_9RHOB</name>